<dbReference type="EMBL" id="LAZR01000073">
    <property type="protein sequence ID" value="KKN95075.1"/>
    <property type="molecule type" value="Genomic_DNA"/>
</dbReference>
<dbReference type="Pfam" id="PF01522">
    <property type="entry name" value="Polysacc_deac_1"/>
    <property type="match status" value="1"/>
</dbReference>
<reference evidence="3" key="1">
    <citation type="journal article" date="2015" name="Nature">
        <title>Complex archaea that bridge the gap between prokaryotes and eukaryotes.</title>
        <authorList>
            <person name="Spang A."/>
            <person name="Saw J.H."/>
            <person name="Jorgensen S.L."/>
            <person name="Zaremba-Niedzwiedzka K."/>
            <person name="Martijn J."/>
            <person name="Lind A.E."/>
            <person name="van Eijk R."/>
            <person name="Schleper C."/>
            <person name="Guy L."/>
            <person name="Ettema T.J."/>
        </authorList>
    </citation>
    <scope>NUCLEOTIDE SEQUENCE</scope>
</reference>
<dbReference type="GO" id="GO:0016810">
    <property type="term" value="F:hydrolase activity, acting on carbon-nitrogen (but not peptide) bonds"/>
    <property type="evidence" value="ECO:0007669"/>
    <property type="project" value="InterPro"/>
</dbReference>
<gene>
    <name evidence="3" type="ORF">LCGC14_0181430</name>
</gene>
<accession>A0A0F9UPK7</accession>
<dbReference type="Pfam" id="PF11959">
    <property type="entry name" value="DUF3473"/>
    <property type="match status" value="1"/>
</dbReference>
<protein>
    <recommendedName>
        <fullName evidence="2">NodB homology domain-containing protein</fullName>
    </recommendedName>
</protein>
<organism evidence="3">
    <name type="scientific">marine sediment metagenome</name>
    <dbReference type="NCBI Taxonomy" id="412755"/>
    <lineage>
        <taxon>unclassified sequences</taxon>
        <taxon>metagenomes</taxon>
        <taxon>ecological metagenomes</taxon>
    </lineage>
</organism>
<dbReference type="SUPFAM" id="SSF88713">
    <property type="entry name" value="Glycoside hydrolase/deacetylase"/>
    <property type="match status" value="1"/>
</dbReference>
<feature type="domain" description="NodB homology" evidence="2">
    <location>
        <begin position="52"/>
        <end position="341"/>
    </location>
</feature>
<dbReference type="PANTHER" id="PTHR47561:SF1">
    <property type="entry name" value="POLYSACCHARIDE DEACETYLASE FAMILY PROTEIN (AFU_ORTHOLOGUE AFUA_6G05030)"/>
    <property type="match status" value="1"/>
</dbReference>
<feature type="region of interest" description="Disordered" evidence="1">
    <location>
        <begin position="1"/>
        <end position="34"/>
    </location>
</feature>
<dbReference type="PANTHER" id="PTHR47561">
    <property type="entry name" value="POLYSACCHARIDE DEACETYLASE FAMILY PROTEIN (AFU_ORTHOLOGUE AFUA_6G05030)"/>
    <property type="match status" value="1"/>
</dbReference>
<dbReference type="CDD" id="cd10941">
    <property type="entry name" value="CE4_PuuE_HpPgdA_like_2"/>
    <property type="match status" value="1"/>
</dbReference>
<evidence type="ECO:0000313" key="3">
    <source>
        <dbReference type="EMBL" id="KKN95075.1"/>
    </source>
</evidence>
<name>A0A0F9UPK7_9ZZZZ</name>
<evidence type="ECO:0000256" key="1">
    <source>
        <dbReference type="SAM" id="MobiDB-lite"/>
    </source>
</evidence>
<sequence>MNERDSGTTTEPPRGEHSPKIGMTASSVSEPPPARQVQVVHGMSIDVEDHRQILSSRFRGDPGEVSAQFDRDMDEILAILDATGTKATFFVIGTIAEQRPDCLRRWADLGHEIASHGYAHKPIWAMTPTELREELQSCKRRLEDTISEPITGFRAPIFSVRWDSVWALDTISECGFTYDSSIVPVRMRRYGVAGFDPQPAPYLLPSGRRIVEIPLSIGRLWGRTMPVAGGGYFRLLPQVTIRRILRRFTMRQEVFVVYCHPYDMSAQPFQSADLAENWLDRLKGGLISFKSNLGRAKVRRLVRSILETFRFGPLKDIAEKQETHEPKRLLAKACSDVRRPV</sequence>
<dbReference type="GO" id="GO:0005975">
    <property type="term" value="P:carbohydrate metabolic process"/>
    <property type="evidence" value="ECO:0007669"/>
    <property type="project" value="InterPro"/>
</dbReference>
<dbReference type="InterPro" id="IPR002509">
    <property type="entry name" value="NODB_dom"/>
</dbReference>
<proteinExistence type="predicted"/>
<dbReference type="InterPro" id="IPR045235">
    <property type="entry name" value="PuuE_HpPgdA-like"/>
</dbReference>
<dbReference type="InterPro" id="IPR022560">
    <property type="entry name" value="DUF3473"/>
</dbReference>
<dbReference type="InterPro" id="IPR011330">
    <property type="entry name" value="Glyco_hydro/deAcase_b/a-brl"/>
</dbReference>
<dbReference type="AlphaFoldDB" id="A0A0F9UPK7"/>
<evidence type="ECO:0000259" key="2">
    <source>
        <dbReference type="PROSITE" id="PS51677"/>
    </source>
</evidence>
<dbReference type="Gene3D" id="3.20.20.370">
    <property type="entry name" value="Glycoside hydrolase/deacetylase"/>
    <property type="match status" value="1"/>
</dbReference>
<dbReference type="PROSITE" id="PS51677">
    <property type="entry name" value="NODB"/>
    <property type="match status" value="1"/>
</dbReference>
<comment type="caution">
    <text evidence="3">The sequence shown here is derived from an EMBL/GenBank/DDBJ whole genome shotgun (WGS) entry which is preliminary data.</text>
</comment>